<feature type="region of interest" description="Disordered" evidence="3">
    <location>
        <begin position="1"/>
        <end position="23"/>
    </location>
</feature>
<dbReference type="EMBL" id="JANBUY010000087">
    <property type="protein sequence ID" value="KAJ2864443.1"/>
    <property type="molecule type" value="Genomic_DNA"/>
</dbReference>
<dbReference type="PANTHER" id="PTHR14097">
    <property type="entry name" value="OXIDOREDUCTASE HTATIP2"/>
    <property type="match status" value="1"/>
</dbReference>
<evidence type="ECO:0000256" key="3">
    <source>
        <dbReference type="SAM" id="MobiDB-lite"/>
    </source>
</evidence>
<dbReference type="SUPFAM" id="SSF51735">
    <property type="entry name" value="NAD(P)-binding Rossmann-fold domains"/>
    <property type="match status" value="1"/>
</dbReference>
<comment type="caution">
    <text evidence="5">The sequence shown here is derived from an EMBL/GenBank/DDBJ whole genome shotgun (WGS) entry which is preliminary data.</text>
</comment>
<evidence type="ECO:0000256" key="2">
    <source>
        <dbReference type="ARBA" id="ARBA00006617"/>
    </source>
</evidence>
<reference evidence="5" key="1">
    <citation type="submission" date="2022-07" db="EMBL/GenBank/DDBJ databases">
        <title>Phylogenomic reconstructions and comparative analyses of Kickxellomycotina fungi.</title>
        <authorList>
            <person name="Reynolds N.K."/>
            <person name="Stajich J.E."/>
            <person name="Barry K."/>
            <person name="Grigoriev I.V."/>
            <person name="Crous P."/>
            <person name="Smith M.E."/>
        </authorList>
    </citation>
    <scope>NUCLEOTIDE SEQUENCE</scope>
    <source>
        <strain evidence="5">RSA 476</strain>
    </source>
</reference>
<dbReference type="GO" id="GO:0005741">
    <property type="term" value="C:mitochondrial outer membrane"/>
    <property type="evidence" value="ECO:0007669"/>
    <property type="project" value="UniProtKB-SubCell"/>
</dbReference>
<feature type="domain" description="NAD(P)-binding" evidence="4">
    <location>
        <begin position="58"/>
        <end position="171"/>
    </location>
</feature>
<comment type="subcellular location">
    <subcellularLocation>
        <location evidence="1">Mitochondrion outer membrane</location>
        <topology evidence="1">Peripheral membrane protein</topology>
    </subcellularLocation>
</comment>
<keyword evidence="6" id="KW-1185">Reference proteome</keyword>
<proteinExistence type="inferred from homology"/>
<dbReference type="InterPro" id="IPR036291">
    <property type="entry name" value="NAD(P)-bd_dom_sf"/>
</dbReference>
<organism evidence="5 6">
    <name type="scientific">Coemansia aciculifera</name>
    <dbReference type="NCBI Taxonomy" id="417176"/>
    <lineage>
        <taxon>Eukaryota</taxon>
        <taxon>Fungi</taxon>
        <taxon>Fungi incertae sedis</taxon>
        <taxon>Zoopagomycota</taxon>
        <taxon>Kickxellomycotina</taxon>
        <taxon>Kickxellomycetes</taxon>
        <taxon>Kickxellales</taxon>
        <taxon>Kickxellaceae</taxon>
        <taxon>Coemansia</taxon>
    </lineage>
</organism>
<feature type="compositionally biased region" description="Low complexity" evidence="3">
    <location>
        <begin position="1"/>
        <end position="22"/>
    </location>
</feature>
<evidence type="ECO:0000256" key="1">
    <source>
        <dbReference type="ARBA" id="ARBA00004450"/>
    </source>
</evidence>
<evidence type="ECO:0000313" key="6">
    <source>
        <dbReference type="Proteomes" id="UP001140074"/>
    </source>
</evidence>
<gene>
    <name evidence="5" type="primary">HTATIP2</name>
    <name evidence="5" type="ORF">GGH94_002895</name>
</gene>
<sequence length="273" mass="29427">MSSPSDASTPSTAPTAPADPAPLKIAVTDENPVLGRTFTKAAGKFKTKSPGKSVLVLGGTGEVGREVVKHLMASDAFDKVTVFARRPIEYTGANADKLVQKPIDFENEEQLKTDFAGFTHAFSCLGTTRTKSGKDGFYKVDHDYALNAARACKEAGIEHYSIVSSAGANKASRFLYTRAKGEVDSEVLGMGFPRASVFRPAMLECHREESRTVEKLATFVLPLFKLAMPMSVAIPTSTVAWAMVSNAFAPVETPATETFSNSDMLEKFQKAKK</sequence>
<name>A0A9W8IRF6_9FUNG</name>
<dbReference type="InterPro" id="IPR016040">
    <property type="entry name" value="NAD(P)-bd_dom"/>
</dbReference>
<dbReference type="AlphaFoldDB" id="A0A9W8IRF6"/>
<accession>A0A9W8IRF6</accession>
<dbReference type="PANTHER" id="PTHR14097:SF7">
    <property type="entry name" value="OXIDOREDUCTASE HTATIP2"/>
    <property type="match status" value="1"/>
</dbReference>
<evidence type="ECO:0000259" key="4">
    <source>
        <dbReference type="Pfam" id="PF13460"/>
    </source>
</evidence>
<dbReference type="GO" id="GO:0051170">
    <property type="term" value="P:import into nucleus"/>
    <property type="evidence" value="ECO:0007669"/>
    <property type="project" value="TreeGrafter"/>
</dbReference>
<evidence type="ECO:0000313" key="5">
    <source>
        <dbReference type="EMBL" id="KAJ2864443.1"/>
    </source>
</evidence>
<dbReference type="Proteomes" id="UP001140074">
    <property type="component" value="Unassembled WGS sequence"/>
</dbReference>
<protein>
    <submittedName>
        <fullName evidence="5">Oxidoreductase htatip2</fullName>
    </submittedName>
</protein>
<comment type="similarity">
    <text evidence="2">Belongs to the FMP52 family.</text>
</comment>
<dbReference type="Gene3D" id="3.40.50.720">
    <property type="entry name" value="NAD(P)-binding Rossmann-like Domain"/>
    <property type="match status" value="1"/>
</dbReference>
<dbReference type="Pfam" id="PF13460">
    <property type="entry name" value="NAD_binding_10"/>
    <property type="match status" value="1"/>
</dbReference>